<dbReference type="Proteomes" id="UP001500518">
    <property type="component" value="Unassembled WGS sequence"/>
</dbReference>
<protein>
    <submittedName>
        <fullName evidence="2">Tryptophan 7-halogenase</fullName>
    </submittedName>
</protein>
<dbReference type="EMBL" id="BAABHV010000010">
    <property type="protein sequence ID" value="GAA5053922.1"/>
    <property type="molecule type" value="Genomic_DNA"/>
</dbReference>
<name>A0ABP9K952_9SPHN</name>
<evidence type="ECO:0000313" key="3">
    <source>
        <dbReference type="Proteomes" id="UP001500518"/>
    </source>
</evidence>
<dbReference type="RefSeq" id="WP_346032614.1">
    <property type="nucleotide sequence ID" value="NZ_BAABHV010000010.1"/>
</dbReference>
<dbReference type="PANTHER" id="PTHR43747:SF4">
    <property type="entry name" value="FLAVIN-DEPENDENT TRYPTOPHAN HALOGENASE"/>
    <property type="match status" value="1"/>
</dbReference>
<evidence type="ECO:0000313" key="2">
    <source>
        <dbReference type="EMBL" id="GAA5053922.1"/>
    </source>
</evidence>
<dbReference type="InterPro" id="IPR006905">
    <property type="entry name" value="Flavin_halogenase"/>
</dbReference>
<accession>A0ABP9K952</accession>
<dbReference type="SUPFAM" id="SSF51905">
    <property type="entry name" value="FAD/NAD(P)-binding domain"/>
    <property type="match status" value="1"/>
</dbReference>
<dbReference type="InterPro" id="IPR036188">
    <property type="entry name" value="FAD/NAD-bd_sf"/>
</dbReference>
<gene>
    <name evidence="2" type="ORF">GCM10023208_16250</name>
</gene>
<dbReference type="Gene3D" id="3.50.50.60">
    <property type="entry name" value="FAD/NAD(P)-binding domain"/>
    <property type="match status" value="1"/>
</dbReference>
<evidence type="ECO:0000256" key="1">
    <source>
        <dbReference type="SAM" id="Phobius"/>
    </source>
</evidence>
<sequence>MTQIAKNEYALQSPREERVRRVLVVGGGSSGWMAAAVLATALARDVEVRLVESEAIGIVGVGEATIPPMQKFNRFLQLDEARFVAETNGTFKLGIEFHNWGRVGDRYLHQFGAVGREIDALVKLHHWWLLGLQADDGADYPEWQECHVAYHAAQQNRFAPSGPKKGDLQNRYTHAYHFDAHLYAAHLRQVAESRGVKRIEGMITGADRDGESGFVQSVTLEDGRVLEADLFIDCSGFRSLLLGGALEEPWTDWSKWIPSDRALAVPSARAEGALTPYTKGIAHPVGWQWRIPLQHRTGNGHVFASAFSSESEAEERLLATLDTKALGEPRLVKFRTGRRERPWVGNVVAVGLSSGFLEPLESTSIHFVQSSLERLVELFPTRAMDPELRDQFNARTRLEWEQVRDFIIAHYKLTEREDSEFWRYTRNMDVPDTLAQTLDVWRARGHLAVDGGHLFQIGSWASMLIGQRSLPRGVHALADRADPAEIARMVRRIAADCAAAASRLPLHEEFIAHNCAAKAAA</sequence>
<keyword evidence="1" id="KW-0472">Membrane</keyword>
<organism evidence="2 3">
    <name type="scientific">Erythrobacter westpacificensis</name>
    <dbReference type="NCBI Taxonomy" id="1055231"/>
    <lineage>
        <taxon>Bacteria</taxon>
        <taxon>Pseudomonadati</taxon>
        <taxon>Pseudomonadota</taxon>
        <taxon>Alphaproteobacteria</taxon>
        <taxon>Sphingomonadales</taxon>
        <taxon>Erythrobacteraceae</taxon>
        <taxon>Erythrobacter/Porphyrobacter group</taxon>
        <taxon>Erythrobacter</taxon>
    </lineage>
</organism>
<comment type="caution">
    <text evidence="2">The sequence shown here is derived from an EMBL/GenBank/DDBJ whole genome shotgun (WGS) entry which is preliminary data.</text>
</comment>
<dbReference type="Pfam" id="PF04820">
    <property type="entry name" value="Trp_halogenase"/>
    <property type="match status" value="1"/>
</dbReference>
<keyword evidence="1" id="KW-1133">Transmembrane helix</keyword>
<reference evidence="3" key="1">
    <citation type="journal article" date="2019" name="Int. J. Syst. Evol. Microbiol.">
        <title>The Global Catalogue of Microorganisms (GCM) 10K type strain sequencing project: providing services to taxonomists for standard genome sequencing and annotation.</title>
        <authorList>
            <consortium name="The Broad Institute Genomics Platform"/>
            <consortium name="The Broad Institute Genome Sequencing Center for Infectious Disease"/>
            <person name="Wu L."/>
            <person name="Ma J."/>
        </authorList>
    </citation>
    <scope>NUCLEOTIDE SEQUENCE [LARGE SCALE GENOMIC DNA]</scope>
    <source>
        <strain evidence="3">JCM 18014</strain>
    </source>
</reference>
<keyword evidence="3" id="KW-1185">Reference proteome</keyword>
<dbReference type="InterPro" id="IPR050816">
    <property type="entry name" value="Flavin-dep_Halogenase_NPB"/>
</dbReference>
<feature type="transmembrane region" description="Helical" evidence="1">
    <location>
        <begin position="21"/>
        <end position="43"/>
    </location>
</feature>
<dbReference type="InterPro" id="IPR033856">
    <property type="entry name" value="Trp_halogen"/>
</dbReference>
<keyword evidence="1" id="KW-0812">Transmembrane</keyword>
<proteinExistence type="predicted"/>
<dbReference type="PIRSF" id="PIRSF011396">
    <property type="entry name" value="Trp_halogenase"/>
    <property type="match status" value="1"/>
</dbReference>
<dbReference type="PANTHER" id="PTHR43747">
    <property type="entry name" value="FAD-BINDING PROTEIN"/>
    <property type="match status" value="1"/>
</dbReference>